<dbReference type="InterPro" id="IPR006033">
    <property type="entry name" value="AsnA_fam"/>
</dbReference>
<dbReference type="InterPro" id="IPR036770">
    <property type="entry name" value="Ankyrin_rpt-contain_sf"/>
</dbReference>
<evidence type="ECO:0000313" key="11">
    <source>
        <dbReference type="EMBL" id="KFQ62843.1"/>
    </source>
</evidence>
<evidence type="ECO:0000256" key="2">
    <source>
        <dbReference type="ARBA" id="ARBA00022737"/>
    </source>
</evidence>
<evidence type="ECO:0000256" key="3">
    <source>
        <dbReference type="ARBA" id="ARBA00022801"/>
    </source>
</evidence>
<sequence>VSKQNKRIFYTILELSPLLDSSNMTPEDWAKIAKKLEEHYEKYDGFVILHGTDTMAYTASALSFMCENLGKTVVLTGSQVPIYELQNDGRDNLLGALLFAGQFVIPEVCLYFYNKLYRGNRVTKVDAGSFNAFSSPNLPPLANAEVDITINWETVWRASTKKKFQVHTNMNSNVGLLRIFPGITAAAVKAFLQPPIEGIVLETYGSGNAPNNREDLLEELKKATARKVVILNCTQCLRGSVKTVYATGQTLADVGVIPGGDMTPEAALTKLSYTLGKSELSWEEKRRMLSENLRGEMTVVPTGAKISLRDSKFIQVIAKCLRINSLSISSKQELEAVRDALIPPLACAAAKLGDIDALRAIAEMGGNLSCEDYDGRTPLHIAASEGHLPVVEYLLTSGATVYARDRYGSTPLMNAIKFRHIQVINLLRETGAHLSSHDLENIGTKLCSLTAKGDVDGLYAWYVAGADLEQTGYDGKSPLQVVKTAGHKEVLDFFRQKQ</sequence>
<accession>A0A091SWZ1</accession>
<evidence type="ECO:0000256" key="5">
    <source>
        <dbReference type="ARBA" id="ARBA00061199"/>
    </source>
</evidence>
<feature type="repeat" description="ANK" evidence="7">
    <location>
        <begin position="374"/>
        <end position="406"/>
    </location>
</feature>
<dbReference type="PROSITE" id="PS51732">
    <property type="entry name" value="ASN_GLN_ASE_3"/>
    <property type="match status" value="1"/>
</dbReference>
<dbReference type="PROSITE" id="PS00917">
    <property type="entry name" value="ASN_GLN_ASE_2"/>
    <property type="match status" value="1"/>
</dbReference>
<name>A0A091SWZ1_PELCR</name>
<feature type="domain" description="L-asparaginase N-terminal" evidence="9">
    <location>
        <begin position="14"/>
        <end position="154"/>
    </location>
</feature>
<dbReference type="Proteomes" id="UP000054150">
    <property type="component" value="Unassembled WGS sequence"/>
</dbReference>
<feature type="binding site" evidence="6">
    <location>
        <begin position="52"/>
        <end position="53"/>
    </location>
    <ligand>
        <name>substrate</name>
    </ligand>
</feature>
<dbReference type="PRINTS" id="PR01415">
    <property type="entry name" value="ANKYRIN"/>
</dbReference>
<dbReference type="PANTHER" id="PTHR11707">
    <property type="entry name" value="L-ASPARAGINASE"/>
    <property type="match status" value="1"/>
</dbReference>
<dbReference type="SMART" id="SM00248">
    <property type="entry name" value="ANK"/>
    <property type="match status" value="3"/>
</dbReference>
<evidence type="ECO:0000256" key="7">
    <source>
        <dbReference type="PROSITE-ProRule" id="PRU00023"/>
    </source>
</evidence>
<evidence type="ECO:0000256" key="4">
    <source>
        <dbReference type="ARBA" id="ARBA00023043"/>
    </source>
</evidence>
<keyword evidence="3" id="KW-0378">Hydrolase</keyword>
<keyword evidence="4 7" id="KW-0040">ANK repeat</keyword>
<organism evidence="11 12">
    <name type="scientific">Pelecanus crispus</name>
    <name type="common">Dalmatian pelican</name>
    <dbReference type="NCBI Taxonomy" id="36300"/>
    <lineage>
        <taxon>Eukaryota</taxon>
        <taxon>Metazoa</taxon>
        <taxon>Chordata</taxon>
        <taxon>Craniata</taxon>
        <taxon>Vertebrata</taxon>
        <taxon>Euteleostomi</taxon>
        <taxon>Archelosauria</taxon>
        <taxon>Archosauria</taxon>
        <taxon>Dinosauria</taxon>
        <taxon>Saurischia</taxon>
        <taxon>Theropoda</taxon>
        <taxon>Coelurosauria</taxon>
        <taxon>Aves</taxon>
        <taxon>Neognathae</taxon>
        <taxon>Neoaves</taxon>
        <taxon>Aequornithes</taxon>
        <taxon>Pelecaniformes</taxon>
        <taxon>Pelecanidae</taxon>
        <taxon>Pelecanus</taxon>
    </lineage>
</organism>
<dbReference type="InterPro" id="IPR040919">
    <property type="entry name" value="Asparaginase_C"/>
</dbReference>
<protein>
    <recommendedName>
        <fullName evidence="1">asparaginase</fullName>
        <ecNumber evidence="1">3.5.1.1</ecNumber>
    </recommendedName>
</protein>
<feature type="repeat" description="ANK" evidence="7">
    <location>
        <begin position="407"/>
        <end position="439"/>
    </location>
</feature>
<dbReference type="InterPro" id="IPR006034">
    <property type="entry name" value="Asparaginase/glutaminase-like"/>
</dbReference>
<dbReference type="InterPro" id="IPR036152">
    <property type="entry name" value="Asp/glu_Ase-like_sf"/>
</dbReference>
<dbReference type="PANTHER" id="PTHR11707:SF28">
    <property type="entry name" value="60 KDA LYSOPHOSPHOLIPASE"/>
    <property type="match status" value="1"/>
</dbReference>
<gene>
    <name evidence="11" type="ORF">N334_11572</name>
</gene>
<evidence type="ECO:0000259" key="9">
    <source>
        <dbReference type="Pfam" id="PF00710"/>
    </source>
</evidence>
<proteinExistence type="inferred from homology"/>
<dbReference type="Pfam" id="PF17763">
    <property type="entry name" value="Asparaginase_C"/>
    <property type="match status" value="1"/>
</dbReference>
<dbReference type="InterPro" id="IPR027475">
    <property type="entry name" value="Asparaginase/glutaminase_AS2"/>
</dbReference>
<evidence type="ECO:0000256" key="6">
    <source>
        <dbReference type="PIRSR" id="PIRSR001220-2"/>
    </source>
</evidence>
<dbReference type="Gene3D" id="3.40.50.1170">
    <property type="entry name" value="L-asparaginase, N-terminal domain"/>
    <property type="match status" value="1"/>
</dbReference>
<dbReference type="SUPFAM" id="SSF53774">
    <property type="entry name" value="Glutaminase/Asparaginase"/>
    <property type="match status" value="1"/>
</dbReference>
<dbReference type="InterPro" id="IPR041725">
    <property type="entry name" value="L-asparaginase_I"/>
</dbReference>
<feature type="binding site" evidence="6">
    <location>
        <position position="21"/>
    </location>
    <ligand>
        <name>substrate</name>
    </ligand>
</feature>
<dbReference type="EMBL" id="KK488827">
    <property type="protein sequence ID" value="KFQ62843.1"/>
    <property type="molecule type" value="Genomic_DNA"/>
</dbReference>
<dbReference type="PIRSF" id="PIRSF001220">
    <property type="entry name" value="L-ASNase_gatD"/>
    <property type="match status" value="1"/>
</dbReference>
<dbReference type="Pfam" id="PF12796">
    <property type="entry name" value="Ank_2"/>
    <property type="match status" value="1"/>
</dbReference>
<evidence type="ECO:0000313" key="12">
    <source>
        <dbReference type="Proteomes" id="UP000054150"/>
    </source>
</evidence>
<dbReference type="AlphaFoldDB" id="A0A091SWZ1"/>
<dbReference type="Gene3D" id="1.25.40.20">
    <property type="entry name" value="Ankyrin repeat-containing domain"/>
    <property type="match status" value="1"/>
</dbReference>
<dbReference type="GO" id="GO:0004067">
    <property type="term" value="F:asparaginase activity"/>
    <property type="evidence" value="ECO:0007669"/>
    <property type="project" value="UniProtKB-UniRule"/>
</dbReference>
<evidence type="ECO:0000256" key="1">
    <source>
        <dbReference type="ARBA" id="ARBA00012920"/>
    </source>
</evidence>
<dbReference type="Gene3D" id="3.40.50.40">
    <property type="match status" value="1"/>
</dbReference>
<dbReference type="PIRSF" id="PIRSF500176">
    <property type="entry name" value="L_ASNase"/>
    <property type="match status" value="1"/>
</dbReference>
<dbReference type="InterPro" id="IPR037152">
    <property type="entry name" value="L-asparaginase_N_sf"/>
</dbReference>
<dbReference type="EC" id="3.5.1.1" evidence="1"/>
<dbReference type="FunFam" id="3.40.50.40:FF:000001">
    <property type="entry name" value="L-asparaginase 1"/>
    <property type="match status" value="1"/>
</dbReference>
<dbReference type="PRINTS" id="PR00139">
    <property type="entry name" value="ASNGLNASE"/>
</dbReference>
<reference evidence="11 12" key="1">
    <citation type="submission" date="2014-04" db="EMBL/GenBank/DDBJ databases">
        <title>Genome evolution of avian class.</title>
        <authorList>
            <person name="Zhang G."/>
            <person name="Li C."/>
        </authorList>
    </citation>
    <scope>NUCLEOTIDE SEQUENCE [LARGE SCALE GENOMIC DNA]</scope>
    <source>
        <strain evidence="11">BGI_N334</strain>
    </source>
</reference>
<comment type="similarity">
    <text evidence="5">In the N-terminal section; belongs to the asparaginase 1 family.</text>
</comment>
<evidence type="ECO:0000259" key="10">
    <source>
        <dbReference type="Pfam" id="PF17763"/>
    </source>
</evidence>
<dbReference type="FunFam" id="3.40.50.1170:FF:000003">
    <property type="entry name" value="60 kDa lysophospholipase"/>
    <property type="match status" value="1"/>
</dbReference>
<evidence type="ECO:0000256" key="8">
    <source>
        <dbReference type="PROSITE-ProRule" id="PRU10100"/>
    </source>
</evidence>
<dbReference type="InterPro" id="IPR002110">
    <property type="entry name" value="Ankyrin_rpt"/>
</dbReference>
<dbReference type="PROSITE" id="PS50088">
    <property type="entry name" value="ANK_REPEAT"/>
    <property type="match status" value="2"/>
</dbReference>
<dbReference type="CDD" id="cd08963">
    <property type="entry name" value="L-asparaginase_I"/>
    <property type="match status" value="1"/>
</dbReference>
<dbReference type="InterPro" id="IPR027474">
    <property type="entry name" value="L-asparaginase_N"/>
</dbReference>
<dbReference type="PROSITE" id="PS50297">
    <property type="entry name" value="ANK_REP_REGION"/>
    <property type="match status" value="2"/>
</dbReference>
<dbReference type="Pfam" id="PF00710">
    <property type="entry name" value="Asparaginase"/>
    <property type="match status" value="1"/>
</dbReference>
<dbReference type="SUPFAM" id="SSF48403">
    <property type="entry name" value="Ankyrin repeat"/>
    <property type="match status" value="1"/>
</dbReference>
<keyword evidence="12" id="KW-1185">Reference proteome</keyword>
<feature type="active site" evidence="8">
    <location>
        <position position="52"/>
    </location>
</feature>
<keyword evidence="2" id="KW-0677">Repeat</keyword>
<dbReference type="InterPro" id="IPR027473">
    <property type="entry name" value="L-asparaginase_C"/>
</dbReference>
<dbReference type="FunFam" id="1.25.40.20:FF:000297">
    <property type="entry name" value="Asparaginase homolog (S. cerevisiae)"/>
    <property type="match status" value="1"/>
</dbReference>
<dbReference type="GO" id="GO:0009066">
    <property type="term" value="P:aspartate family amino acid metabolic process"/>
    <property type="evidence" value="ECO:0007669"/>
    <property type="project" value="UniProtKB-ARBA"/>
</dbReference>
<dbReference type="NCBIfam" id="TIGR00519">
    <property type="entry name" value="asnASE_I"/>
    <property type="match status" value="1"/>
</dbReference>
<feature type="non-terminal residue" evidence="11">
    <location>
        <position position="498"/>
    </location>
</feature>
<feature type="domain" description="Asparaginase/glutaminase C-terminal" evidence="10">
    <location>
        <begin position="173"/>
        <end position="288"/>
    </location>
</feature>
<feature type="non-terminal residue" evidence="11">
    <location>
        <position position="1"/>
    </location>
</feature>
<dbReference type="SMART" id="SM00870">
    <property type="entry name" value="Asparaginase"/>
    <property type="match status" value="1"/>
</dbReference>